<organism evidence="2 3">
    <name type="scientific">Enterocloster clostridioformis</name>
    <dbReference type="NCBI Taxonomy" id="1531"/>
    <lineage>
        <taxon>Bacteria</taxon>
        <taxon>Bacillati</taxon>
        <taxon>Bacillota</taxon>
        <taxon>Clostridia</taxon>
        <taxon>Lachnospirales</taxon>
        <taxon>Lachnospiraceae</taxon>
        <taxon>Enterocloster</taxon>
    </lineage>
</organism>
<feature type="domain" description="DUF7768" evidence="1">
    <location>
        <begin position="5"/>
        <end position="98"/>
    </location>
</feature>
<proteinExistence type="predicted"/>
<evidence type="ECO:0000313" key="3">
    <source>
        <dbReference type="Proteomes" id="UP000182121"/>
    </source>
</evidence>
<dbReference type="Proteomes" id="UP000182121">
    <property type="component" value="Unassembled WGS sequence"/>
</dbReference>
<dbReference type="RefSeq" id="WP_074663248.1">
    <property type="nucleotide sequence ID" value="NZ_FOIO01000035.1"/>
</dbReference>
<dbReference type="Gene3D" id="3.40.50.10400">
    <property type="entry name" value="Hypothetical protein PA1492"/>
    <property type="match status" value="1"/>
</dbReference>
<dbReference type="EMBL" id="FOIO01000035">
    <property type="protein sequence ID" value="SET92079.1"/>
    <property type="molecule type" value="Genomic_DNA"/>
</dbReference>
<accession>A0A1I0I632</accession>
<dbReference type="Pfam" id="PF24963">
    <property type="entry name" value="DUF7768"/>
    <property type="match status" value="1"/>
</dbReference>
<protein>
    <recommendedName>
        <fullName evidence="1">DUF7768 domain-containing protein</fullName>
    </recommendedName>
</protein>
<dbReference type="InterPro" id="IPR056670">
    <property type="entry name" value="DUF7768"/>
</dbReference>
<reference evidence="2 3" key="1">
    <citation type="submission" date="2016-10" db="EMBL/GenBank/DDBJ databases">
        <authorList>
            <person name="Varghese N."/>
            <person name="Submissions S."/>
        </authorList>
    </citation>
    <scope>NUCLEOTIDE SEQUENCE [LARGE SCALE GENOMIC DNA]</scope>
    <source>
        <strain evidence="2 3">NLAE-zl-C196</strain>
    </source>
</reference>
<evidence type="ECO:0000259" key="1">
    <source>
        <dbReference type="Pfam" id="PF24963"/>
    </source>
</evidence>
<dbReference type="AlphaFoldDB" id="A0A1I0I632"/>
<evidence type="ECO:0000313" key="2">
    <source>
        <dbReference type="EMBL" id="SET92079.1"/>
    </source>
</evidence>
<comment type="caution">
    <text evidence="2">The sequence shown here is derived from an EMBL/GenBank/DDBJ whole genome shotgun (WGS) entry which is preliminary data.</text>
</comment>
<sequence>MKKPFAYITAVWKGGEFTVIDQAAVYCRKVYEAGFTPICPVIYLPHFLRDSIPAEHKDGIDMARELLRRSHVLIVCGDEVDESVKSDIAVAQRLGITATTLDGILKIRSQGENEVDV</sequence>
<name>A0A1I0I632_9FIRM</name>
<gene>
    <name evidence="2" type="ORF">SAMN05216521_103521</name>
</gene>